<evidence type="ECO:0008006" key="4">
    <source>
        <dbReference type="Google" id="ProtNLM"/>
    </source>
</evidence>
<feature type="region of interest" description="Disordered" evidence="1">
    <location>
        <begin position="1"/>
        <end position="85"/>
    </location>
</feature>
<feature type="compositionally biased region" description="Polar residues" evidence="1">
    <location>
        <begin position="1"/>
        <end position="20"/>
    </location>
</feature>
<dbReference type="EMBL" id="JADCUA010000026">
    <property type="protein sequence ID" value="KAH9831370.1"/>
    <property type="molecule type" value="Genomic_DNA"/>
</dbReference>
<name>A0ABQ8K3E6_9APHY</name>
<evidence type="ECO:0000256" key="1">
    <source>
        <dbReference type="SAM" id="MobiDB-lite"/>
    </source>
</evidence>
<feature type="compositionally biased region" description="Low complexity" evidence="1">
    <location>
        <begin position="51"/>
        <end position="65"/>
    </location>
</feature>
<evidence type="ECO:0000313" key="2">
    <source>
        <dbReference type="EMBL" id="KAH9831370.1"/>
    </source>
</evidence>
<reference evidence="2 3" key="1">
    <citation type="journal article" date="2021" name="Environ. Microbiol.">
        <title>Gene family expansions and transcriptome signatures uncover fungal adaptations to wood decay.</title>
        <authorList>
            <person name="Hage H."/>
            <person name="Miyauchi S."/>
            <person name="Viragh M."/>
            <person name="Drula E."/>
            <person name="Min B."/>
            <person name="Chaduli D."/>
            <person name="Navarro D."/>
            <person name="Favel A."/>
            <person name="Norest M."/>
            <person name="Lesage-Meessen L."/>
            <person name="Balint B."/>
            <person name="Merenyi Z."/>
            <person name="de Eugenio L."/>
            <person name="Morin E."/>
            <person name="Martinez A.T."/>
            <person name="Baldrian P."/>
            <person name="Stursova M."/>
            <person name="Martinez M.J."/>
            <person name="Novotny C."/>
            <person name="Magnuson J.K."/>
            <person name="Spatafora J.W."/>
            <person name="Maurice S."/>
            <person name="Pangilinan J."/>
            <person name="Andreopoulos W."/>
            <person name="LaButti K."/>
            <person name="Hundley H."/>
            <person name="Na H."/>
            <person name="Kuo A."/>
            <person name="Barry K."/>
            <person name="Lipzen A."/>
            <person name="Henrissat B."/>
            <person name="Riley R."/>
            <person name="Ahrendt S."/>
            <person name="Nagy L.G."/>
            <person name="Grigoriev I.V."/>
            <person name="Martin F."/>
            <person name="Rosso M.N."/>
        </authorList>
    </citation>
    <scope>NUCLEOTIDE SEQUENCE [LARGE SCALE GENOMIC DNA]</scope>
    <source>
        <strain evidence="2 3">CIRM-BRFM 1785</strain>
    </source>
</reference>
<sequence length="718" mass="81882">MPATTRSQASKARAANTNSAPADDVPLDRSNSSRDRKSRKDARRPSRDQSPRTTQTSSSTQGGSPQRKRARPTSTNDSRVADCDPVEAGPVTLLGLPLEILSDAILIELTPIDLANLAQTNRVLRGMLLSSPEGSRIWSKVKKLAGETPDRPDFICEVSWTRVIYGNTSCIRCGDPAESGVEFVAYTIMQPVCGGCTYRHHIDDEEIQRLWPDLDLGILDLIPHSKMRSPPTWDASKRYWKSHIVRVAKKCAGYEADIQSGKRGAKAAYERFKKEQTDSARAISQHAQKCYEWIHTRYQEEKQRRERRYKQVERRFMHLGYAENDIQKIKTMDLAVQELEKGDVTDQNWEDIRHALEPFIVDASCGRIERDAGPGHRETIQIRKVLVKETYEDFKRTLQPIQWLRLPPVDMIYTMPTFRSLIYNDLDAVLIRAQCDAAARELPDFISTYHDSIMAALRRAYKEMWTFDSGEDWPEGADKNLHWACSIFRTRSWDTHFFCGADDVFAQLSCIREGRKDKLFWLQLQDPEDRSQLRPFIGDSVGYAVVQKLSSTLGLDPRKALPKELDKLNRLVFCPSVRCMFMSSTHPGYGRRFDSWRTVLEHSSSYHGYSDQVVMGILCAEGSAEMLERLGVNADLQSKWSCNHCPIHLGNLQTKTSVIEHIRDLHAVTAPEESVDFFHAVPHERCLDAYKVKFPPWKDHESLTIDVTGPGIPPNVWE</sequence>
<gene>
    <name evidence="2" type="ORF">C8Q71DRAFT_861740</name>
</gene>
<keyword evidence="3" id="KW-1185">Reference proteome</keyword>
<proteinExistence type="predicted"/>
<evidence type="ECO:0000313" key="3">
    <source>
        <dbReference type="Proteomes" id="UP000814176"/>
    </source>
</evidence>
<dbReference type="RefSeq" id="XP_047774497.1">
    <property type="nucleotide sequence ID" value="XM_047927943.1"/>
</dbReference>
<dbReference type="GeneID" id="72008675"/>
<organism evidence="2 3">
    <name type="scientific">Rhodofomes roseus</name>
    <dbReference type="NCBI Taxonomy" id="34475"/>
    <lineage>
        <taxon>Eukaryota</taxon>
        <taxon>Fungi</taxon>
        <taxon>Dikarya</taxon>
        <taxon>Basidiomycota</taxon>
        <taxon>Agaricomycotina</taxon>
        <taxon>Agaricomycetes</taxon>
        <taxon>Polyporales</taxon>
        <taxon>Rhodofomes</taxon>
    </lineage>
</organism>
<accession>A0ABQ8K3E6</accession>
<protein>
    <recommendedName>
        <fullName evidence="4">F-box domain-containing protein</fullName>
    </recommendedName>
</protein>
<dbReference type="Proteomes" id="UP000814176">
    <property type="component" value="Unassembled WGS sequence"/>
</dbReference>
<comment type="caution">
    <text evidence="2">The sequence shown here is derived from an EMBL/GenBank/DDBJ whole genome shotgun (WGS) entry which is preliminary data.</text>
</comment>